<dbReference type="PANTHER" id="PTHR23063">
    <property type="entry name" value="PHOSPHOLIPID ACYLTRANSFERASE"/>
    <property type="match status" value="1"/>
</dbReference>
<dbReference type="GO" id="GO:0016746">
    <property type="term" value="F:acyltransferase activity"/>
    <property type="evidence" value="ECO:0007669"/>
    <property type="project" value="UniProtKB-KW"/>
</dbReference>
<dbReference type="PANTHER" id="PTHR23063:SF60">
    <property type="entry name" value="LYSOPHOSPHATIDIC ACID:OLEOYL-COA ACYLTRANSFERASE 1"/>
    <property type="match status" value="1"/>
</dbReference>
<dbReference type="Proteomes" id="UP001362899">
    <property type="component" value="Unassembled WGS sequence"/>
</dbReference>
<feature type="transmembrane region" description="Helical" evidence="7">
    <location>
        <begin position="68"/>
        <end position="87"/>
    </location>
</feature>
<keyword evidence="9" id="KW-1185">Reference proteome</keyword>
<evidence type="ECO:0000313" key="9">
    <source>
        <dbReference type="Proteomes" id="UP001362899"/>
    </source>
</evidence>
<dbReference type="AlphaFoldDB" id="A0AAV5RMU0"/>
<feature type="transmembrane region" description="Helical" evidence="7">
    <location>
        <begin position="30"/>
        <end position="56"/>
    </location>
</feature>
<accession>A0AAV5RMU0</accession>
<keyword evidence="6" id="KW-0012">Acyltransferase</keyword>
<evidence type="ECO:0000256" key="1">
    <source>
        <dbReference type="ARBA" id="ARBA00022679"/>
    </source>
</evidence>
<evidence type="ECO:0000256" key="2">
    <source>
        <dbReference type="ARBA" id="ARBA00022692"/>
    </source>
</evidence>
<reference evidence="8 9" key="1">
    <citation type="journal article" date="2023" name="Elife">
        <title>Identification of key yeast species and microbe-microbe interactions impacting larval growth of Drosophila in the wild.</title>
        <authorList>
            <person name="Mure A."/>
            <person name="Sugiura Y."/>
            <person name="Maeda R."/>
            <person name="Honda K."/>
            <person name="Sakurai N."/>
            <person name="Takahashi Y."/>
            <person name="Watada M."/>
            <person name="Katoh T."/>
            <person name="Gotoh A."/>
            <person name="Gotoh Y."/>
            <person name="Taniguchi I."/>
            <person name="Nakamura K."/>
            <person name="Hayashi T."/>
            <person name="Katayama T."/>
            <person name="Uemura T."/>
            <person name="Hattori Y."/>
        </authorList>
    </citation>
    <scope>NUCLEOTIDE SEQUENCE [LARGE SCALE GENOMIC DNA]</scope>
    <source>
        <strain evidence="8 9">SB-73</strain>
    </source>
</reference>
<keyword evidence="1" id="KW-0808">Transferase</keyword>
<keyword evidence="2 7" id="KW-0812">Transmembrane</keyword>
<evidence type="ECO:0000256" key="6">
    <source>
        <dbReference type="ARBA" id="ARBA00023315"/>
    </source>
</evidence>
<dbReference type="GO" id="GO:0006629">
    <property type="term" value="P:lipid metabolic process"/>
    <property type="evidence" value="ECO:0007669"/>
    <property type="project" value="UniProtKB-KW"/>
</dbReference>
<keyword evidence="3 7" id="KW-1133">Transmembrane helix</keyword>
<evidence type="ECO:0000256" key="3">
    <source>
        <dbReference type="ARBA" id="ARBA00022989"/>
    </source>
</evidence>
<dbReference type="EMBL" id="BTGC01000008">
    <property type="protein sequence ID" value="GMM52745.1"/>
    <property type="molecule type" value="Genomic_DNA"/>
</dbReference>
<sequence length="299" mass="34036">MEKYSLYRDESTGIAPFYMPKSNPNNSNKFIHAALVVYSVITTTLAMICLGLYFLVLDKILPEFLAEVVMTWILLIPLRVFNVKLTYENEKKASVRKRSIIKANPGDIILSNFVSPLDAFVYRSFRRTIFAFPTKDGLFEISSAFKAMKRALAENNDYSKKQSLEEISNYAKERNSVVVVFVEGTTSNGKGLLTLKNLDYKNIAKVEGNVFTSAIKYNPQYAASPLPCSLLSYIWNTSCASWWYIANVKISSEPMAKSQISLDLIGKDICRLGHLRLLSDRLDFNTKLEYLNEIRSKRH</sequence>
<evidence type="ECO:0008006" key="10">
    <source>
        <dbReference type="Google" id="ProtNLM"/>
    </source>
</evidence>
<keyword evidence="4" id="KW-0443">Lipid metabolism</keyword>
<keyword evidence="5 7" id="KW-0472">Membrane</keyword>
<organism evidence="8 9">
    <name type="scientific">Starmerella bacillaris</name>
    <name type="common">Yeast</name>
    <name type="synonym">Candida zemplinina</name>
    <dbReference type="NCBI Taxonomy" id="1247836"/>
    <lineage>
        <taxon>Eukaryota</taxon>
        <taxon>Fungi</taxon>
        <taxon>Dikarya</taxon>
        <taxon>Ascomycota</taxon>
        <taxon>Saccharomycotina</taxon>
        <taxon>Dipodascomycetes</taxon>
        <taxon>Dipodascales</taxon>
        <taxon>Trichomonascaceae</taxon>
        <taxon>Starmerella</taxon>
    </lineage>
</organism>
<name>A0AAV5RMU0_STABA</name>
<evidence type="ECO:0000313" key="8">
    <source>
        <dbReference type="EMBL" id="GMM52745.1"/>
    </source>
</evidence>
<evidence type="ECO:0000256" key="7">
    <source>
        <dbReference type="SAM" id="Phobius"/>
    </source>
</evidence>
<comment type="caution">
    <text evidence="8">The sequence shown here is derived from an EMBL/GenBank/DDBJ whole genome shotgun (WGS) entry which is preliminary data.</text>
</comment>
<evidence type="ECO:0000256" key="5">
    <source>
        <dbReference type="ARBA" id="ARBA00023136"/>
    </source>
</evidence>
<dbReference type="SUPFAM" id="SSF69593">
    <property type="entry name" value="Glycerol-3-phosphate (1)-acyltransferase"/>
    <property type="match status" value="1"/>
</dbReference>
<gene>
    <name evidence="8" type="ORF">DASB73_037080</name>
</gene>
<evidence type="ECO:0000256" key="4">
    <source>
        <dbReference type="ARBA" id="ARBA00023098"/>
    </source>
</evidence>
<protein>
    <recommendedName>
        <fullName evidence="10">Phospholipid/glycerol acyltransferase domain-containing protein</fullName>
    </recommendedName>
</protein>
<proteinExistence type="predicted"/>